<dbReference type="Pfam" id="PF23106">
    <property type="entry name" value="EGF_Teneurin"/>
    <property type="match status" value="1"/>
</dbReference>
<dbReference type="AlphaFoldDB" id="A0AAD2FJM1"/>
<dbReference type="Gene3D" id="2.115.10.20">
    <property type="entry name" value="Glycosyl hydrolase domain, family 43"/>
    <property type="match status" value="1"/>
</dbReference>
<dbReference type="EMBL" id="CAKOGP040001224">
    <property type="protein sequence ID" value="CAJ1944637.1"/>
    <property type="molecule type" value="Genomic_DNA"/>
</dbReference>
<dbReference type="InterPro" id="IPR000742">
    <property type="entry name" value="EGF"/>
</dbReference>
<keyword evidence="1" id="KW-0245">EGF-like domain</keyword>
<proteinExistence type="predicted"/>
<dbReference type="SUPFAM" id="SSF75005">
    <property type="entry name" value="Arabinanase/levansucrase/invertase"/>
    <property type="match status" value="1"/>
</dbReference>
<name>A0AAD2FJM1_9STRA</name>
<accession>A0AAD2FJM1</accession>
<feature type="disulfide bond" evidence="1">
    <location>
        <begin position="165"/>
        <end position="174"/>
    </location>
</feature>
<evidence type="ECO:0000313" key="4">
    <source>
        <dbReference type="Proteomes" id="UP001295423"/>
    </source>
</evidence>
<evidence type="ECO:0000256" key="1">
    <source>
        <dbReference type="PROSITE-ProRule" id="PRU00076"/>
    </source>
</evidence>
<comment type="caution">
    <text evidence="3">The sequence shown here is derived from an EMBL/GenBank/DDBJ whole genome shotgun (WGS) entry which is preliminary data.</text>
</comment>
<comment type="caution">
    <text evidence="1">Lacks conserved residue(s) required for the propagation of feature annotation.</text>
</comment>
<protein>
    <recommendedName>
        <fullName evidence="2">EGF-like domain-containing protein</fullName>
    </recommendedName>
</protein>
<feature type="domain" description="EGF-like" evidence="2">
    <location>
        <begin position="141"/>
        <end position="175"/>
    </location>
</feature>
<dbReference type="InterPro" id="IPR023296">
    <property type="entry name" value="Glyco_hydro_beta-prop_sf"/>
</dbReference>
<sequence>MLSTRMTSVDCFLHTTRISFSFCFLWIVSNLFIVSAIPVDVKEYLGIDACSAYLPKAGILASTVQGGIEVIALNSSTSLADCSLEALDWVDPSNPYKRCRTACWYQVAPSKSMKNQCLCLVDPIWMPRSEMNNEKASSSRLLWPCQDDSDCSHNGRCRSDGRCQCSEAWKGPTCGELDLLEVDKTKLGFRQVDDYDGSNISSWGAGILWDETSQLWHGFASEIQNNCGINAWETNSRIVHITGNSPHGPFQKRKVVVPAFSHEPSVVRGPHGEWVMLFSSYRYNATGLDAVLCKSCQGGVTPEISDRCPYQLGNPQNLHHRFQQMMSTAQSPFGPWSPPIEIPQLSTGWDWNTDLTINADGSAVALIRGGTTVYASNYSDPTTWKINGDPKSLPLLLLLLLQHKGWDGASVEDPYIWQQNGVYHALAHAFLPFYGVHAYAPIPPASFDWDSYPLNWTVTGIAYDNLVNFTDGTQHAYARRERPHLVWGPSGKKILALSNGVQFDGKLREHYKDGVFTLVQPVRHLTQRRPISQIIES</sequence>
<dbReference type="PROSITE" id="PS00022">
    <property type="entry name" value="EGF_1"/>
    <property type="match status" value="1"/>
</dbReference>
<evidence type="ECO:0000313" key="3">
    <source>
        <dbReference type="EMBL" id="CAJ1944637.1"/>
    </source>
</evidence>
<reference evidence="3" key="1">
    <citation type="submission" date="2023-08" db="EMBL/GenBank/DDBJ databases">
        <authorList>
            <person name="Audoor S."/>
            <person name="Bilcke G."/>
        </authorList>
    </citation>
    <scope>NUCLEOTIDE SEQUENCE</scope>
</reference>
<keyword evidence="4" id="KW-1185">Reference proteome</keyword>
<evidence type="ECO:0000259" key="2">
    <source>
        <dbReference type="PROSITE" id="PS50026"/>
    </source>
</evidence>
<dbReference type="Proteomes" id="UP001295423">
    <property type="component" value="Unassembled WGS sequence"/>
</dbReference>
<keyword evidence="1" id="KW-1015">Disulfide bond</keyword>
<gene>
    <name evidence="3" type="ORF">CYCCA115_LOCUS8990</name>
</gene>
<dbReference type="PROSITE" id="PS50026">
    <property type="entry name" value="EGF_3"/>
    <property type="match status" value="1"/>
</dbReference>
<organism evidence="3 4">
    <name type="scientific">Cylindrotheca closterium</name>
    <dbReference type="NCBI Taxonomy" id="2856"/>
    <lineage>
        <taxon>Eukaryota</taxon>
        <taxon>Sar</taxon>
        <taxon>Stramenopiles</taxon>
        <taxon>Ochrophyta</taxon>
        <taxon>Bacillariophyta</taxon>
        <taxon>Bacillariophyceae</taxon>
        <taxon>Bacillariophycidae</taxon>
        <taxon>Bacillariales</taxon>
        <taxon>Bacillariaceae</taxon>
        <taxon>Cylindrotheca</taxon>
    </lineage>
</organism>